<reference evidence="1" key="1">
    <citation type="submission" date="2018-03" db="EMBL/GenBank/DDBJ databases">
        <title>Twenty-four Novel Viral Genomes identified from the Dushanzi Mud Volcanic Sediment in Xinjiang, China.</title>
        <authorList>
            <person name="Han L."/>
        </authorList>
    </citation>
    <scope>NUCLEOTIDE SEQUENCE</scope>
</reference>
<name>A0A2R3UAI2_9VIRU</name>
<sequence>MLFVHGFNRDCFALHVLLSFRATDRLFDRVQKQCFLVLR</sequence>
<protein>
    <submittedName>
        <fullName evidence="1">Uncharacterized protein</fullName>
    </submittedName>
</protein>
<organism evidence="1">
    <name type="scientific">Gokushovirinae environmental samples</name>
    <dbReference type="NCBI Taxonomy" id="1478972"/>
    <lineage>
        <taxon>Viruses</taxon>
        <taxon>Monodnaviria</taxon>
        <taxon>Sangervirae</taxon>
        <taxon>Phixviricota</taxon>
        <taxon>Malgrandaviricetes</taxon>
        <taxon>Petitvirales</taxon>
        <taxon>Microviridae</taxon>
        <taxon>environmental samples</taxon>
    </lineage>
</organism>
<evidence type="ECO:0000313" key="1">
    <source>
        <dbReference type="EMBL" id="AVQ10254.1"/>
    </source>
</evidence>
<proteinExistence type="predicted"/>
<dbReference type="EMBL" id="MH029528">
    <property type="protein sequence ID" value="AVQ10254.1"/>
    <property type="molecule type" value="Genomic_DNA"/>
</dbReference>
<accession>A0A2R3UAI2</accession>